<dbReference type="Proteomes" id="UP000033664">
    <property type="component" value="Unassembled WGS sequence"/>
</dbReference>
<comment type="caution">
    <text evidence="1">The sequence shown here is derived from an EMBL/GenBank/DDBJ whole genome shotgun (WGS) entry which is preliminary data.</text>
</comment>
<dbReference type="PATRIC" id="fig|151081.8.peg.2274"/>
<dbReference type="GeneID" id="58229256"/>
<gene>
    <name evidence="1" type="ORF">TW72_12215</name>
</gene>
<dbReference type="OrthoDB" id="9204516at2"/>
<dbReference type="Gene3D" id="1.20.1590.10">
    <property type="entry name" value="YP_001051499.1 domain like"/>
    <property type="match status" value="1"/>
</dbReference>
<dbReference type="InterPro" id="IPR023381">
    <property type="entry name" value="YP001051499.1-like_dom_sf"/>
</dbReference>
<organism evidence="1 2">
    <name type="scientific">Pseudoalteromonas ruthenica</name>
    <dbReference type="NCBI Taxonomy" id="151081"/>
    <lineage>
        <taxon>Bacteria</taxon>
        <taxon>Pseudomonadati</taxon>
        <taxon>Pseudomonadota</taxon>
        <taxon>Gammaproteobacteria</taxon>
        <taxon>Alteromonadales</taxon>
        <taxon>Pseudoalteromonadaceae</taxon>
        <taxon>Pseudoalteromonas</taxon>
    </lineage>
</organism>
<evidence type="ECO:0000313" key="2">
    <source>
        <dbReference type="Proteomes" id="UP000033664"/>
    </source>
</evidence>
<dbReference type="EMBL" id="JXXZ01000010">
    <property type="protein sequence ID" value="KJY98497.1"/>
    <property type="molecule type" value="Genomic_DNA"/>
</dbReference>
<dbReference type="InterPro" id="IPR007338">
    <property type="entry name" value="DUF416"/>
</dbReference>
<keyword evidence="2" id="KW-1185">Reference proteome</keyword>
<evidence type="ECO:0008006" key="3">
    <source>
        <dbReference type="Google" id="ProtNLM"/>
    </source>
</evidence>
<accession>A0A0F4PQU3</accession>
<dbReference type="AlphaFoldDB" id="A0A0F4PQU3"/>
<dbReference type="eggNOG" id="COG3068">
    <property type="taxonomic scope" value="Bacteria"/>
</dbReference>
<reference evidence="1 2" key="1">
    <citation type="journal article" date="2015" name="BMC Genomics">
        <title>Genome mining reveals unlocked bioactive potential of marine Gram-negative bacteria.</title>
        <authorList>
            <person name="Machado H."/>
            <person name="Sonnenschein E.C."/>
            <person name="Melchiorsen J."/>
            <person name="Gram L."/>
        </authorList>
    </citation>
    <scope>NUCLEOTIDE SEQUENCE [LARGE SCALE GENOMIC DNA]</scope>
    <source>
        <strain evidence="1 2">S3137</strain>
    </source>
</reference>
<evidence type="ECO:0000313" key="1">
    <source>
        <dbReference type="EMBL" id="KJY98497.1"/>
    </source>
</evidence>
<protein>
    <recommendedName>
        <fullName evidence="3">DUF416 domain-containing protein</fullName>
    </recommendedName>
</protein>
<proteinExistence type="predicted"/>
<dbReference type="RefSeq" id="WP_022946474.1">
    <property type="nucleotide sequence ID" value="NZ_CP023396.1"/>
</dbReference>
<name>A0A0F4PQU3_9GAMM</name>
<sequence>MNKPNNFQRIRELNTVQKAALAAALMERMLPNYSLFSDALEFGDPAVLKNALALCWEKILLPKSKISIEKLVEKVEPNVPEVSDFDVFGVYPAIDAATALLTLLHGIQSKDEQEYVNVCKIAQGTVARLIEYQFELDEQPYQAKDVNQHPLMEYEVGVLSELIDFVSALNRIDKDNVKALRHLAVEDGHTNIGVEI</sequence>
<dbReference type="Pfam" id="PF04222">
    <property type="entry name" value="DUF416"/>
    <property type="match status" value="1"/>
</dbReference>